<organism evidence="2 3">
    <name type="scientific">Haloferula chungangensis</name>
    <dbReference type="NCBI Taxonomy" id="1048331"/>
    <lineage>
        <taxon>Bacteria</taxon>
        <taxon>Pseudomonadati</taxon>
        <taxon>Verrucomicrobiota</taxon>
        <taxon>Verrucomicrobiia</taxon>
        <taxon>Verrucomicrobiales</taxon>
        <taxon>Verrucomicrobiaceae</taxon>
        <taxon>Haloferula</taxon>
    </lineage>
</organism>
<keyword evidence="3" id="KW-1185">Reference proteome</keyword>
<evidence type="ECO:0008006" key="4">
    <source>
        <dbReference type="Google" id="ProtNLM"/>
    </source>
</evidence>
<feature type="compositionally biased region" description="Basic and acidic residues" evidence="1">
    <location>
        <begin position="225"/>
        <end position="236"/>
    </location>
</feature>
<dbReference type="Proteomes" id="UP001596472">
    <property type="component" value="Unassembled WGS sequence"/>
</dbReference>
<reference evidence="3" key="1">
    <citation type="journal article" date="2019" name="Int. J. Syst. Evol. Microbiol.">
        <title>The Global Catalogue of Microorganisms (GCM) 10K type strain sequencing project: providing services to taxonomists for standard genome sequencing and annotation.</title>
        <authorList>
            <consortium name="The Broad Institute Genomics Platform"/>
            <consortium name="The Broad Institute Genome Sequencing Center for Infectious Disease"/>
            <person name="Wu L."/>
            <person name="Ma J."/>
        </authorList>
    </citation>
    <scope>NUCLEOTIDE SEQUENCE [LARGE SCALE GENOMIC DNA]</scope>
    <source>
        <strain evidence="3">CGMCC 4.1467</strain>
    </source>
</reference>
<evidence type="ECO:0000313" key="2">
    <source>
        <dbReference type="EMBL" id="MFC7338565.1"/>
    </source>
</evidence>
<feature type="region of interest" description="Disordered" evidence="1">
    <location>
        <begin position="327"/>
        <end position="346"/>
    </location>
</feature>
<dbReference type="RefSeq" id="WP_379714017.1">
    <property type="nucleotide sequence ID" value="NZ_JBHTBS010000008.1"/>
</dbReference>
<accession>A0ABW2LBL2</accession>
<dbReference type="Gene3D" id="2.60.450.10">
    <property type="entry name" value="Lipopolysaccharide (LPS) transport protein A like domain"/>
    <property type="match status" value="1"/>
</dbReference>
<dbReference type="EMBL" id="JBHTBS010000008">
    <property type="protein sequence ID" value="MFC7338565.1"/>
    <property type="molecule type" value="Genomic_DNA"/>
</dbReference>
<evidence type="ECO:0000256" key="1">
    <source>
        <dbReference type="SAM" id="MobiDB-lite"/>
    </source>
</evidence>
<evidence type="ECO:0000313" key="3">
    <source>
        <dbReference type="Proteomes" id="UP001596472"/>
    </source>
</evidence>
<comment type="caution">
    <text evidence="2">The sequence shown here is derived from an EMBL/GenBank/DDBJ whole genome shotgun (WGS) entry which is preliminary data.</text>
</comment>
<protein>
    <recommendedName>
        <fullName evidence="4">Organic solvent tolerance-like N-terminal domain-containing protein</fullName>
    </recommendedName>
</protein>
<proteinExistence type="predicted"/>
<sequence length="451" mass="48337">MIPSFPAPSIPLRPWLVALSLGLVTSLGAQILNPLNPLDNLEDEVEDEGFPAMKMLIEGSILQGVTVPQYDAEHRLSSVMRAAKLTMVNEDLINAETLRIDFYNPDRTPKGRIELETATVEDQKTLRSSDPVSLVSDELNLKGTGLVYELNKSRGFLYGPAHATTLIDTRTSMKSTPTQRSVIAGAMIAATASASAEGLDKLDDQQLKGLDHLAASKKSEAEAAVKEADASLEKSTRQSGEADESLGKFLRDAAIDVPSGAIPDLQSKVPDPEELEAQQLASFSADDGIFFDSEAGLLVFLKNVKATHPEFTLVGADEVKVFLEKVESKESSTAGPEPGARKIDPKEAGDLLGGAKFGDPSKIIATGTIVVEKIKTKPGDKSAKASGRQIVFDFKTNEVILRGGEPWIISETISGRVVDPNGYIRVNVETGDGSFVGDSEGFVAFDKPKKK</sequence>
<name>A0ABW2LBL2_9BACT</name>
<gene>
    <name evidence="2" type="ORF">ACFQY0_15325</name>
</gene>
<feature type="region of interest" description="Disordered" evidence="1">
    <location>
        <begin position="225"/>
        <end position="244"/>
    </location>
</feature>